<dbReference type="InterPro" id="IPR026580">
    <property type="entry name" value="DivIB"/>
</dbReference>
<keyword evidence="6 8" id="KW-0472">Membrane</keyword>
<feature type="transmembrane region" description="Helical" evidence="8">
    <location>
        <begin position="35"/>
        <end position="53"/>
    </location>
</feature>
<dbReference type="Pfam" id="PF03799">
    <property type="entry name" value="FtsQ_DivIB_C"/>
    <property type="match status" value="1"/>
</dbReference>
<dbReference type="GO" id="GO:0043093">
    <property type="term" value="P:FtsZ-dependent cytokinesis"/>
    <property type="evidence" value="ECO:0007669"/>
    <property type="project" value="UniProtKB-UniRule"/>
</dbReference>
<organism evidence="12 13">
    <name type="scientific">Alkalibacterium subtropicum</name>
    <dbReference type="NCBI Taxonomy" id="753702"/>
    <lineage>
        <taxon>Bacteria</taxon>
        <taxon>Bacillati</taxon>
        <taxon>Bacillota</taxon>
        <taxon>Bacilli</taxon>
        <taxon>Lactobacillales</taxon>
        <taxon>Carnobacteriaceae</taxon>
        <taxon>Alkalibacterium</taxon>
    </lineage>
</organism>
<dbReference type="STRING" id="753702.SAMN04488102_101101"/>
<dbReference type="InterPro" id="IPR034746">
    <property type="entry name" value="POTRA"/>
</dbReference>
<evidence type="ECO:0000313" key="12">
    <source>
        <dbReference type="EMBL" id="SFB84840.1"/>
    </source>
</evidence>
<evidence type="ECO:0000256" key="6">
    <source>
        <dbReference type="ARBA" id="ARBA00023136"/>
    </source>
</evidence>
<dbReference type="AlphaFoldDB" id="A0A1I1EIL1"/>
<accession>A0A1I1EIL1</accession>
<keyword evidence="7 8" id="KW-0131">Cell cycle</keyword>
<dbReference type="PANTHER" id="PTHR37820:SF1">
    <property type="entry name" value="CELL DIVISION PROTEIN FTSQ"/>
    <property type="match status" value="1"/>
</dbReference>
<comment type="subcellular location">
    <subcellularLocation>
        <location evidence="8">Cell membrane</location>
        <topology evidence="8">Single-pass type II membrane protein</topology>
    </subcellularLocation>
    <subcellularLocation>
        <location evidence="1">Membrane</location>
    </subcellularLocation>
    <text evidence="8">Localizes to the division septum.</text>
</comment>
<feature type="region of interest" description="Disordered" evidence="10">
    <location>
        <begin position="1"/>
        <end position="23"/>
    </location>
</feature>
<evidence type="ECO:0000256" key="3">
    <source>
        <dbReference type="ARBA" id="ARBA00022618"/>
    </source>
</evidence>
<dbReference type="EMBL" id="FOLT01000001">
    <property type="protein sequence ID" value="SFB84840.1"/>
    <property type="molecule type" value="Genomic_DNA"/>
</dbReference>
<dbReference type="Proteomes" id="UP000199612">
    <property type="component" value="Unassembled WGS sequence"/>
</dbReference>
<dbReference type="Pfam" id="PF08478">
    <property type="entry name" value="POTRA_1"/>
    <property type="match status" value="1"/>
</dbReference>
<evidence type="ECO:0000259" key="11">
    <source>
        <dbReference type="PROSITE" id="PS51779"/>
    </source>
</evidence>
<dbReference type="GO" id="GO:0005886">
    <property type="term" value="C:plasma membrane"/>
    <property type="evidence" value="ECO:0007669"/>
    <property type="project" value="UniProtKB-SubCell"/>
</dbReference>
<dbReference type="HAMAP" id="MF_00912">
    <property type="entry name" value="DivIB"/>
    <property type="match status" value="1"/>
</dbReference>
<keyword evidence="2 8" id="KW-1003">Cell membrane</keyword>
<evidence type="ECO:0000256" key="7">
    <source>
        <dbReference type="ARBA" id="ARBA00023306"/>
    </source>
</evidence>
<keyword evidence="13" id="KW-1185">Reference proteome</keyword>
<evidence type="ECO:0000256" key="5">
    <source>
        <dbReference type="ARBA" id="ARBA00022989"/>
    </source>
</evidence>
<dbReference type="Gene3D" id="3.40.50.10960">
    <property type="match status" value="1"/>
</dbReference>
<evidence type="ECO:0000256" key="9">
    <source>
        <dbReference type="SAM" id="Coils"/>
    </source>
</evidence>
<dbReference type="OrthoDB" id="1819027at2"/>
<evidence type="ECO:0000256" key="1">
    <source>
        <dbReference type="ARBA" id="ARBA00004370"/>
    </source>
</evidence>
<dbReference type="InterPro" id="IPR013685">
    <property type="entry name" value="POTRA_FtsQ_type"/>
</dbReference>
<evidence type="ECO:0000256" key="10">
    <source>
        <dbReference type="SAM" id="MobiDB-lite"/>
    </source>
</evidence>
<dbReference type="InterPro" id="IPR050487">
    <property type="entry name" value="FtsQ_DivIB"/>
</dbReference>
<dbReference type="InterPro" id="IPR005548">
    <property type="entry name" value="Cell_div_FtsQ/DivIB_C"/>
</dbReference>
<sequence>MSKKEQNLIKTENGKAVPDSTGADVKNDKRRLMKWGLVVTLFVTAALLSLYFVSPYRLIENISVSGSEEVYDQAVLDSSGLSSGQSIWENYLNRNEIEERILEANPQVKKAEVALTGMQTFTITIEEYSTVAYLSNDNSYKKILENGDILNETVPRIHSSQPILNDFEEGRPLEKIIVEYEKVDEEVKALISEIDFLNNERNRLLVRVFMNDGNEVLVNVPNFSDRLNYYQGMKEAVENRKGLFDLEAGAYFIPFSTEEESEKIEDFE</sequence>
<proteinExistence type="inferred from homology"/>
<gene>
    <name evidence="8" type="primary">divIB</name>
    <name evidence="12" type="ORF">SAMN04488102_101101</name>
</gene>
<evidence type="ECO:0000256" key="2">
    <source>
        <dbReference type="ARBA" id="ARBA00022475"/>
    </source>
</evidence>
<keyword evidence="4 8" id="KW-0812">Transmembrane</keyword>
<name>A0A1I1EIL1_9LACT</name>
<keyword evidence="5 8" id="KW-1133">Transmembrane helix</keyword>
<protein>
    <recommendedName>
        <fullName evidence="8">Cell division protein DivIB</fullName>
    </recommendedName>
</protein>
<keyword evidence="3 8" id="KW-0132">Cell division</keyword>
<evidence type="ECO:0000256" key="8">
    <source>
        <dbReference type="HAMAP-Rule" id="MF_00912"/>
    </source>
</evidence>
<dbReference type="GO" id="GO:0032153">
    <property type="term" value="C:cell division site"/>
    <property type="evidence" value="ECO:0007669"/>
    <property type="project" value="UniProtKB-UniRule"/>
</dbReference>
<dbReference type="PROSITE" id="PS51779">
    <property type="entry name" value="POTRA"/>
    <property type="match status" value="1"/>
</dbReference>
<comment type="function">
    <text evidence="8">Cell division protein that may be involved in stabilizing or promoting the assembly of the division complex.</text>
</comment>
<comment type="similarity">
    <text evidence="8">Belongs to the FtsQ/DivIB family. DivIB subfamily.</text>
</comment>
<dbReference type="RefSeq" id="WP_091527787.1">
    <property type="nucleotide sequence ID" value="NZ_FOLT01000001.1"/>
</dbReference>
<feature type="coiled-coil region" evidence="9">
    <location>
        <begin position="173"/>
        <end position="207"/>
    </location>
</feature>
<dbReference type="PANTHER" id="PTHR37820">
    <property type="entry name" value="CELL DIVISION PROTEIN DIVIB"/>
    <property type="match status" value="1"/>
</dbReference>
<keyword evidence="9" id="KW-0175">Coiled coil</keyword>
<feature type="domain" description="POTRA" evidence="11">
    <location>
        <begin position="57"/>
        <end position="128"/>
    </location>
</feature>
<evidence type="ECO:0000313" key="13">
    <source>
        <dbReference type="Proteomes" id="UP000199612"/>
    </source>
</evidence>
<reference evidence="13" key="1">
    <citation type="submission" date="2016-10" db="EMBL/GenBank/DDBJ databases">
        <authorList>
            <person name="Varghese N."/>
            <person name="Submissions S."/>
        </authorList>
    </citation>
    <scope>NUCLEOTIDE SEQUENCE [LARGE SCALE GENOMIC DNA]</scope>
    <source>
        <strain evidence="13">DSM 23664</strain>
    </source>
</reference>
<evidence type="ECO:0000256" key="4">
    <source>
        <dbReference type="ARBA" id="ARBA00022692"/>
    </source>
</evidence>